<sequence>MQQPDPKPNPGTPAHPCPLYRRGSEILALGNQACSLAGVLPIPLVPLQGTTVAGCRSPPSLSTRTFSSLWSSRSTSATSSTSSSRSTRAPGPGASTSRQLTVPQLGQQLPQVTNHPGKPALIHPTICKAGITIPDFVPSRKATRPVLYTGQAPALRYDQECNIPHVLIITDSNSVLVLLASYHWLQNPVIWAIRDLFLQLVQLMVQIQFAWVPSHVGIVGNEYVDRLAKLAVESGVPVQIVSYFPLFALISRLITDDWNLLWCLYLETKGGLYSSLHLKGTFRNPGGCTVSRREAVISLRLRSGHNASPAHLHRLNIVPCPACVCGSPVGDIAHYVLQSPKGGSWEELYSALRLNIVELPESVDLQSPTAHKDWEIFEWDFENYLIATGQDECPDKVKIVLLKICLVHKDVLCLIPFTFPQRTG</sequence>
<dbReference type="Proteomes" id="UP001159363">
    <property type="component" value="Chromosome 3"/>
</dbReference>
<name>A0ABQ9HZG4_9NEOP</name>
<dbReference type="InterPro" id="IPR012337">
    <property type="entry name" value="RNaseH-like_sf"/>
</dbReference>
<comment type="caution">
    <text evidence="3">The sequence shown here is derived from an EMBL/GenBank/DDBJ whole genome shotgun (WGS) entry which is preliminary data.</text>
</comment>
<dbReference type="Gene3D" id="3.30.420.10">
    <property type="entry name" value="Ribonuclease H-like superfamily/Ribonuclease H"/>
    <property type="match status" value="1"/>
</dbReference>
<evidence type="ECO:0000313" key="4">
    <source>
        <dbReference type="Proteomes" id="UP001159363"/>
    </source>
</evidence>
<feature type="region of interest" description="Disordered" evidence="1">
    <location>
        <begin position="64"/>
        <end position="99"/>
    </location>
</feature>
<evidence type="ECO:0000259" key="2">
    <source>
        <dbReference type="Pfam" id="PF00075"/>
    </source>
</evidence>
<reference evidence="3 4" key="1">
    <citation type="submission" date="2023-02" db="EMBL/GenBank/DDBJ databases">
        <title>LHISI_Scaffold_Assembly.</title>
        <authorList>
            <person name="Stuart O.P."/>
            <person name="Cleave R."/>
            <person name="Magrath M.J.L."/>
            <person name="Mikheyev A.S."/>
        </authorList>
    </citation>
    <scope>NUCLEOTIDE SEQUENCE [LARGE SCALE GENOMIC DNA]</scope>
    <source>
        <strain evidence="3">Daus_M_001</strain>
        <tissue evidence="3">Leg muscle</tissue>
    </source>
</reference>
<accession>A0ABQ9HZG4</accession>
<dbReference type="InterPro" id="IPR036397">
    <property type="entry name" value="RNaseH_sf"/>
</dbReference>
<evidence type="ECO:0000256" key="1">
    <source>
        <dbReference type="SAM" id="MobiDB-lite"/>
    </source>
</evidence>
<organism evidence="3 4">
    <name type="scientific">Dryococelus australis</name>
    <dbReference type="NCBI Taxonomy" id="614101"/>
    <lineage>
        <taxon>Eukaryota</taxon>
        <taxon>Metazoa</taxon>
        <taxon>Ecdysozoa</taxon>
        <taxon>Arthropoda</taxon>
        <taxon>Hexapoda</taxon>
        <taxon>Insecta</taxon>
        <taxon>Pterygota</taxon>
        <taxon>Neoptera</taxon>
        <taxon>Polyneoptera</taxon>
        <taxon>Phasmatodea</taxon>
        <taxon>Verophasmatodea</taxon>
        <taxon>Anareolatae</taxon>
        <taxon>Phasmatidae</taxon>
        <taxon>Eurycanthinae</taxon>
        <taxon>Dryococelus</taxon>
    </lineage>
</organism>
<evidence type="ECO:0000313" key="3">
    <source>
        <dbReference type="EMBL" id="KAJ8889744.1"/>
    </source>
</evidence>
<feature type="domain" description="RNase H type-1" evidence="2">
    <location>
        <begin position="164"/>
        <end position="232"/>
    </location>
</feature>
<dbReference type="Pfam" id="PF00075">
    <property type="entry name" value="RNase_H"/>
    <property type="match status" value="1"/>
</dbReference>
<feature type="compositionally biased region" description="Low complexity" evidence="1">
    <location>
        <begin position="64"/>
        <end position="88"/>
    </location>
</feature>
<proteinExistence type="predicted"/>
<dbReference type="EMBL" id="JARBHB010000003">
    <property type="protein sequence ID" value="KAJ8889744.1"/>
    <property type="molecule type" value="Genomic_DNA"/>
</dbReference>
<dbReference type="InterPro" id="IPR002156">
    <property type="entry name" value="RNaseH_domain"/>
</dbReference>
<gene>
    <name evidence="3" type="ORF">PR048_009245</name>
</gene>
<protein>
    <recommendedName>
        <fullName evidence="2">RNase H type-1 domain-containing protein</fullName>
    </recommendedName>
</protein>
<keyword evidence="4" id="KW-1185">Reference proteome</keyword>
<dbReference type="SUPFAM" id="SSF53098">
    <property type="entry name" value="Ribonuclease H-like"/>
    <property type="match status" value="1"/>
</dbReference>